<dbReference type="NCBIfam" id="TIGR01643">
    <property type="entry name" value="YD_repeat_2x"/>
    <property type="match status" value="4"/>
</dbReference>
<dbReference type="EMBL" id="JBHDLJ010000006">
    <property type="protein sequence ID" value="MFB0834703.1"/>
    <property type="molecule type" value="Genomic_DNA"/>
</dbReference>
<dbReference type="InterPro" id="IPR050708">
    <property type="entry name" value="T6SS_VgrG/RHS"/>
</dbReference>
<dbReference type="InterPro" id="IPR006530">
    <property type="entry name" value="YD"/>
</dbReference>
<reference evidence="2 3" key="1">
    <citation type="submission" date="2024-09" db="EMBL/GenBank/DDBJ databases">
        <authorList>
            <person name="Salinas-Garcia M.A."/>
            <person name="Prieme A."/>
        </authorList>
    </citation>
    <scope>NUCLEOTIDE SEQUENCE [LARGE SCALE GENOMIC DNA]</scope>
    <source>
        <strain evidence="2 3">DSM 21081</strain>
    </source>
</reference>
<comment type="caution">
    <text evidence="2">The sequence shown here is derived from an EMBL/GenBank/DDBJ whole genome shotgun (WGS) entry which is preliminary data.</text>
</comment>
<name>A0ABV4UP12_9MICC</name>
<dbReference type="Pfam" id="PF05593">
    <property type="entry name" value="RHS_repeat"/>
    <property type="match status" value="3"/>
</dbReference>
<evidence type="ECO:0000313" key="2">
    <source>
        <dbReference type="EMBL" id="MFB0834703.1"/>
    </source>
</evidence>
<dbReference type="InterPro" id="IPR031325">
    <property type="entry name" value="RHS_repeat"/>
</dbReference>
<feature type="region of interest" description="Disordered" evidence="1">
    <location>
        <begin position="507"/>
        <end position="530"/>
    </location>
</feature>
<keyword evidence="3" id="KW-1185">Reference proteome</keyword>
<sequence length="798" mass="83801">MVGRDLTDTVRLAWNPTTGNVVLTGRLLHLEGADRDVDLSWRYNSVNDHRPTLSAGAAESALGVAADDTVTYTAEDGGTHRFVPKTGGGWTMPAGLNASITAFGPTAVTLRFNGTGHTNYYQLVDGVFRLAYAGDHYSAAADRTAYAYDADGRLAGITTATGREIAFEYTDPDNTGQPSRAHDLTLDRSVWFDYGLDGRMASYTDAAGSLVWFSYAYGQMESVTDGRDTTTELFYDANGRAEEIVYAAFTDAWSINTTTSSGTTTAELTDSEDRQTSYTFNAARQVTSITDPLGHVSAKTYNAHDDVLTSLDALGNLSTSTYNPNNTLANTTAPAGAAGGTGTRLSYTYPAPTAGEAWLEFQPVSSTDSEGNTTTYTYDTATQRPYQTLTPSGQGGTLSNRYQGDAGGATCGSLRGQLCRTVDGKGNTTSITRDASRNPVRITPPAPLGVTTHTYDAAGRVATTTDGKNQTSTYTYDGADRLTELRHGASCVPATCVAYSHDENGNLTGRTDASGTSSYTYDEQNRPTSKTVAGATTSLTYDQASNVTSHTDPGGTTTYRYDDADRLVALAAHGGSCPATPVFPNTTKCTGFGYDDNDRRTTTRFPNGVRNTTVYDKAGRTASITATSTSGTVLSKRAYTYTAGATGRDGALRKTQTTETGATTTYGYGKMNRLTSAVLGTVTDAWTYDANGNRLTATKTGAATTHSAYNAADQLCWTASAAGTCTAPPTGAATYAYDANGNNTKSGSSTSAWNMNFAGFRRGSGFTHSGAPGCGFGGSCVRTLPAPGGRWTSAAAGG</sequence>
<organism evidence="2 3">
    <name type="scientific">Arthrobacter halodurans</name>
    <dbReference type="NCBI Taxonomy" id="516699"/>
    <lineage>
        <taxon>Bacteria</taxon>
        <taxon>Bacillati</taxon>
        <taxon>Actinomycetota</taxon>
        <taxon>Actinomycetes</taxon>
        <taxon>Micrococcales</taxon>
        <taxon>Micrococcaceae</taxon>
        <taxon>Arthrobacter</taxon>
    </lineage>
</organism>
<protein>
    <submittedName>
        <fullName evidence="2">Sugar-binding protein</fullName>
    </submittedName>
</protein>
<gene>
    <name evidence="2" type="ORF">ACETWP_08895</name>
</gene>
<dbReference type="RefSeq" id="WP_373971878.1">
    <property type="nucleotide sequence ID" value="NZ_JBHDLJ010000006.1"/>
</dbReference>
<accession>A0ABV4UP12</accession>
<evidence type="ECO:0000313" key="3">
    <source>
        <dbReference type="Proteomes" id="UP001575652"/>
    </source>
</evidence>
<dbReference type="PANTHER" id="PTHR32305:SF15">
    <property type="entry name" value="PROTEIN RHSA-RELATED"/>
    <property type="match status" value="1"/>
</dbReference>
<dbReference type="Proteomes" id="UP001575652">
    <property type="component" value="Unassembled WGS sequence"/>
</dbReference>
<dbReference type="Gene3D" id="2.180.10.10">
    <property type="entry name" value="RHS repeat-associated core"/>
    <property type="match status" value="3"/>
</dbReference>
<proteinExistence type="predicted"/>
<evidence type="ECO:0000256" key="1">
    <source>
        <dbReference type="SAM" id="MobiDB-lite"/>
    </source>
</evidence>
<feature type="region of interest" description="Disordered" evidence="1">
    <location>
        <begin position="429"/>
        <end position="449"/>
    </location>
</feature>
<dbReference type="PANTHER" id="PTHR32305">
    <property type="match status" value="1"/>
</dbReference>